<keyword evidence="2" id="KW-0805">Transcription regulation</keyword>
<organism evidence="7 8">
    <name type="scientific">Digitaria exilis</name>
    <dbReference type="NCBI Taxonomy" id="1010633"/>
    <lineage>
        <taxon>Eukaryota</taxon>
        <taxon>Viridiplantae</taxon>
        <taxon>Streptophyta</taxon>
        <taxon>Embryophyta</taxon>
        <taxon>Tracheophyta</taxon>
        <taxon>Spermatophyta</taxon>
        <taxon>Magnoliopsida</taxon>
        <taxon>Liliopsida</taxon>
        <taxon>Poales</taxon>
        <taxon>Poaceae</taxon>
        <taxon>PACMAD clade</taxon>
        <taxon>Panicoideae</taxon>
        <taxon>Panicodae</taxon>
        <taxon>Paniceae</taxon>
        <taxon>Anthephorinae</taxon>
        <taxon>Digitaria</taxon>
    </lineage>
</organism>
<dbReference type="EMBL" id="JACEFO010001939">
    <property type="protein sequence ID" value="KAF8692533.1"/>
    <property type="molecule type" value="Genomic_DNA"/>
</dbReference>
<evidence type="ECO:0000313" key="8">
    <source>
        <dbReference type="Proteomes" id="UP000636709"/>
    </source>
</evidence>
<evidence type="ECO:0000259" key="6">
    <source>
        <dbReference type="PROSITE" id="PS50066"/>
    </source>
</evidence>
<dbReference type="Pfam" id="PF00319">
    <property type="entry name" value="SRF-TF"/>
    <property type="match status" value="1"/>
</dbReference>
<dbReference type="OrthoDB" id="1390705at2759"/>
<comment type="caution">
    <text evidence="7">The sequence shown here is derived from an EMBL/GenBank/DDBJ whole genome shotgun (WGS) entry which is preliminary data.</text>
</comment>
<dbReference type="SMART" id="SM00432">
    <property type="entry name" value="MADS"/>
    <property type="match status" value="1"/>
</dbReference>
<dbReference type="InterPro" id="IPR033896">
    <property type="entry name" value="MEF2-like_N"/>
</dbReference>
<dbReference type="PRINTS" id="PR00404">
    <property type="entry name" value="MADSDOMAIN"/>
</dbReference>
<proteinExistence type="predicted"/>
<dbReference type="InterPro" id="IPR036879">
    <property type="entry name" value="TF_MADSbox_sf"/>
</dbReference>
<feature type="domain" description="MADS-box" evidence="6">
    <location>
        <begin position="9"/>
        <end position="69"/>
    </location>
</feature>
<protein>
    <recommendedName>
        <fullName evidence="6">MADS-box domain-containing protein</fullName>
    </recommendedName>
</protein>
<dbReference type="GO" id="GO:0005634">
    <property type="term" value="C:nucleus"/>
    <property type="evidence" value="ECO:0007669"/>
    <property type="project" value="UniProtKB-SubCell"/>
</dbReference>
<reference evidence="7" key="1">
    <citation type="submission" date="2020-07" db="EMBL/GenBank/DDBJ databases">
        <title>Genome sequence and genetic diversity analysis of an under-domesticated orphan crop, white fonio (Digitaria exilis).</title>
        <authorList>
            <person name="Bennetzen J.L."/>
            <person name="Chen S."/>
            <person name="Ma X."/>
            <person name="Wang X."/>
            <person name="Yssel A.E.J."/>
            <person name="Chaluvadi S.R."/>
            <person name="Johnson M."/>
            <person name="Gangashetty P."/>
            <person name="Hamidou F."/>
            <person name="Sanogo M.D."/>
            <person name="Zwaenepoel A."/>
            <person name="Wallace J."/>
            <person name="Van De Peer Y."/>
            <person name="Van Deynze A."/>
        </authorList>
    </citation>
    <scope>NUCLEOTIDE SEQUENCE</scope>
    <source>
        <tissue evidence="7">Leaves</tissue>
    </source>
</reference>
<accession>A0A835BAR1</accession>
<evidence type="ECO:0000256" key="4">
    <source>
        <dbReference type="ARBA" id="ARBA00023163"/>
    </source>
</evidence>
<sequence>MAPPRRPSMGRQKIEIRRIESDEARQVCFSKRRAGLFKKASELSILCGADVAAVVFSPAGKAFSFGHPSVDSILDRFLDTTSPGAAVGATGLSSSAGEDHVAVSKLNRQHSELRAQLGEEKARQERAGETFRKERAAKSQAMAWLDADLGAIGRGELAAVAASAEQLLRDALLVGRRGRQPAPQLSGGAGFDVGAFAVGMQAPPGFAGVDLQGFGGRVPEEARFLINRYRSVLLRIKNRGISVLVSSVQFRYYPN</sequence>
<keyword evidence="4" id="KW-0804">Transcription</keyword>
<evidence type="ECO:0000256" key="5">
    <source>
        <dbReference type="ARBA" id="ARBA00023242"/>
    </source>
</evidence>
<keyword evidence="5" id="KW-0539">Nucleus</keyword>
<evidence type="ECO:0000256" key="3">
    <source>
        <dbReference type="ARBA" id="ARBA00023125"/>
    </source>
</evidence>
<evidence type="ECO:0000256" key="1">
    <source>
        <dbReference type="ARBA" id="ARBA00004123"/>
    </source>
</evidence>
<dbReference type="GO" id="GO:0046983">
    <property type="term" value="F:protein dimerization activity"/>
    <property type="evidence" value="ECO:0007669"/>
    <property type="project" value="InterPro"/>
</dbReference>
<keyword evidence="3" id="KW-0238">DNA-binding</keyword>
<dbReference type="Gene3D" id="3.40.1810.10">
    <property type="entry name" value="Transcription factor, MADS-box"/>
    <property type="match status" value="1"/>
</dbReference>
<comment type="subcellular location">
    <subcellularLocation>
        <location evidence="1">Nucleus</location>
    </subcellularLocation>
</comment>
<dbReference type="InterPro" id="IPR002100">
    <property type="entry name" value="TF_MADSbox"/>
</dbReference>
<evidence type="ECO:0000256" key="2">
    <source>
        <dbReference type="ARBA" id="ARBA00023015"/>
    </source>
</evidence>
<dbReference type="PROSITE" id="PS50066">
    <property type="entry name" value="MADS_BOX_2"/>
    <property type="match status" value="1"/>
</dbReference>
<dbReference type="Proteomes" id="UP000636709">
    <property type="component" value="Unassembled WGS sequence"/>
</dbReference>
<keyword evidence="8" id="KW-1185">Reference proteome</keyword>
<dbReference type="PANTHER" id="PTHR11945">
    <property type="entry name" value="MADS BOX PROTEIN"/>
    <property type="match status" value="1"/>
</dbReference>
<name>A0A835BAR1_9POAL</name>
<evidence type="ECO:0000313" key="7">
    <source>
        <dbReference type="EMBL" id="KAF8692533.1"/>
    </source>
</evidence>
<dbReference type="PANTHER" id="PTHR11945:SF629">
    <property type="entry name" value="OS02G0164450 PROTEIN"/>
    <property type="match status" value="1"/>
</dbReference>
<dbReference type="GO" id="GO:0000981">
    <property type="term" value="F:DNA-binding transcription factor activity, RNA polymerase II-specific"/>
    <property type="evidence" value="ECO:0007669"/>
    <property type="project" value="TreeGrafter"/>
</dbReference>
<dbReference type="SUPFAM" id="SSF55455">
    <property type="entry name" value="SRF-like"/>
    <property type="match status" value="1"/>
</dbReference>
<dbReference type="GO" id="GO:0045944">
    <property type="term" value="P:positive regulation of transcription by RNA polymerase II"/>
    <property type="evidence" value="ECO:0007669"/>
    <property type="project" value="InterPro"/>
</dbReference>
<dbReference type="CDD" id="cd00265">
    <property type="entry name" value="MADS_MEF2_like"/>
    <property type="match status" value="1"/>
</dbReference>
<gene>
    <name evidence="7" type="ORF">HU200_039635</name>
</gene>
<dbReference type="GO" id="GO:0000978">
    <property type="term" value="F:RNA polymerase II cis-regulatory region sequence-specific DNA binding"/>
    <property type="evidence" value="ECO:0007669"/>
    <property type="project" value="TreeGrafter"/>
</dbReference>
<dbReference type="FunFam" id="3.40.1810.10:FF:000006">
    <property type="entry name" value="Agamous-like MADS-box protein AGL62"/>
    <property type="match status" value="1"/>
</dbReference>
<dbReference type="AlphaFoldDB" id="A0A835BAR1"/>